<evidence type="ECO:0000256" key="1">
    <source>
        <dbReference type="SAM" id="Phobius"/>
    </source>
</evidence>
<proteinExistence type="predicted"/>
<protein>
    <submittedName>
        <fullName evidence="3">Peptidase family M23</fullName>
    </submittedName>
</protein>
<keyword evidence="4" id="KW-1185">Reference proteome</keyword>
<dbReference type="PANTHER" id="PTHR21666:SF286">
    <property type="entry name" value="LIPOPROTEIN NLPD"/>
    <property type="match status" value="1"/>
</dbReference>
<feature type="domain" description="M23ase beta-sheet core" evidence="2">
    <location>
        <begin position="202"/>
        <end position="297"/>
    </location>
</feature>
<dbReference type="PANTHER" id="PTHR21666">
    <property type="entry name" value="PEPTIDASE-RELATED"/>
    <property type="match status" value="1"/>
</dbReference>
<keyword evidence="1" id="KW-1133">Transmembrane helix</keyword>
<evidence type="ECO:0000313" key="3">
    <source>
        <dbReference type="EMBL" id="SMG47258.1"/>
    </source>
</evidence>
<dbReference type="SUPFAM" id="SSF51261">
    <property type="entry name" value="Duplicated hybrid motif"/>
    <property type="match status" value="1"/>
</dbReference>
<dbReference type="Pfam" id="PF01551">
    <property type="entry name" value="Peptidase_M23"/>
    <property type="match status" value="1"/>
</dbReference>
<dbReference type="EMBL" id="FXAW01000007">
    <property type="protein sequence ID" value="SMG47258.1"/>
    <property type="molecule type" value="Genomic_DNA"/>
</dbReference>
<dbReference type="OrthoDB" id="9810477at2"/>
<sequence>MARIKYYYDTETCRYERVKVSKWDIFLNLLGFLSVSLILAVGIIIVYNSYFDSPKEAQLKKENKELQFYYDMMEKEVTNVQKVLSSLQERDDEVYRNIMGAEPIPSSIRAAGVGGAERYKNIIESELERENLILGMMQELDKVKKQMYIQTKSYDEILEMAENKEEMMASIPAIQPIPNKELKRLASGFGMRMHPILKVVRPHEGCDFSAPRGTPIYATGDGEIVRVQSTFGGFGKLVVIDHGYGFITKYAHMSSFNVKRGDKVKRGDCIGFVGTTGTSTAPHLHYEIHKDNKPINPVHYFYQDVSDEEYEKLLELSSRENQSLG</sequence>
<evidence type="ECO:0000313" key="4">
    <source>
        <dbReference type="Proteomes" id="UP000193804"/>
    </source>
</evidence>
<dbReference type="InterPro" id="IPR011055">
    <property type="entry name" value="Dup_hybrid_motif"/>
</dbReference>
<feature type="transmembrane region" description="Helical" evidence="1">
    <location>
        <begin position="25"/>
        <end position="51"/>
    </location>
</feature>
<gene>
    <name evidence="3" type="ORF">SAMN05661096_03367</name>
</gene>
<dbReference type="RefSeq" id="WP_085518499.1">
    <property type="nucleotide sequence ID" value="NZ_FXAW01000007.1"/>
</dbReference>
<dbReference type="Proteomes" id="UP000193804">
    <property type="component" value="Unassembled WGS sequence"/>
</dbReference>
<evidence type="ECO:0000259" key="2">
    <source>
        <dbReference type="Pfam" id="PF01551"/>
    </source>
</evidence>
<dbReference type="Gene3D" id="2.70.70.10">
    <property type="entry name" value="Glucose Permease (Domain IIA)"/>
    <property type="match status" value="1"/>
</dbReference>
<dbReference type="AlphaFoldDB" id="A0A1X7L0A1"/>
<accession>A0A1X7L0A1</accession>
<keyword evidence="1" id="KW-0472">Membrane</keyword>
<dbReference type="InterPro" id="IPR016047">
    <property type="entry name" value="M23ase_b-sheet_dom"/>
</dbReference>
<dbReference type="STRING" id="1028.SAMN05661096_03367"/>
<keyword evidence="1" id="KW-0812">Transmembrane</keyword>
<name>A0A1X7L0A1_9BACT</name>
<dbReference type="CDD" id="cd12797">
    <property type="entry name" value="M23_peptidase"/>
    <property type="match status" value="1"/>
</dbReference>
<dbReference type="InterPro" id="IPR050570">
    <property type="entry name" value="Cell_wall_metabolism_enzyme"/>
</dbReference>
<reference evidence="4" key="1">
    <citation type="submission" date="2017-04" db="EMBL/GenBank/DDBJ databases">
        <authorList>
            <person name="Varghese N."/>
            <person name="Submissions S."/>
        </authorList>
    </citation>
    <scope>NUCLEOTIDE SEQUENCE [LARGE SCALE GENOMIC DNA]</scope>
    <source>
        <strain evidence="4">DSM 4125</strain>
    </source>
</reference>
<organism evidence="3 4">
    <name type="scientific">Marivirga sericea</name>
    <dbReference type="NCBI Taxonomy" id="1028"/>
    <lineage>
        <taxon>Bacteria</taxon>
        <taxon>Pseudomonadati</taxon>
        <taxon>Bacteroidota</taxon>
        <taxon>Cytophagia</taxon>
        <taxon>Cytophagales</taxon>
        <taxon>Marivirgaceae</taxon>
        <taxon>Marivirga</taxon>
    </lineage>
</organism>
<dbReference type="FunFam" id="2.70.70.10:FF:000006">
    <property type="entry name" value="M23 family peptidase"/>
    <property type="match status" value="1"/>
</dbReference>
<dbReference type="GO" id="GO:0004222">
    <property type="term" value="F:metalloendopeptidase activity"/>
    <property type="evidence" value="ECO:0007669"/>
    <property type="project" value="TreeGrafter"/>
</dbReference>